<dbReference type="EMBL" id="JBHILJ010000021">
    <property type="protein sequence ID" value="MFB5738643.1"/>
    <property type="molecule type" value="Genomic_DNA"/>
</dbReference>
<dbReference type="InterPro" id="IPR043968">
    <property type="entry name" value="SGNH"/>
</dbReference>
<evidence type="ECO:0000256" key="1">
    <source>
        <dbReference type="SAM" id="Phobius"/>
    </source>
</evidence>
<feature type="transmembrane region" description="Helical" evidence="1">
    <location>
        <begin position="260"/>
        <end position="277"/>
    </location>
</feature>
<dbReference type="EC" id="2.3.1.-" evidence="4"/>
<evidence type="ECO:0000259" key="3">
    <source>
        <dbReference type="Pfam" id="PF19040"/>
    </source>
</evidence>
<dbReference type="Proteomes" id="UP001580391">
    <property type="component" value="Unassembled WGS sequence"/>
</dbReference>
<keyword evidence="1" id="KW-0472">Membrane</keyword>
<feature type="transmembrane region" description="Helical" evidence="1">
    <location>
        <begin position="289"/>
        <end position="307"/>
    </location>
</feature>
<feature type="transmembrane region" description="Helical" evidence="1">
    <location>
        <begin position="78"/>
        <end position="99"/>
    </location>
</feature>
<keyword evidence="5" id="KW-1185">Reference proteome</keyword>
<name>A0ABV5BTJ8_9LEPT</name>
<feature type="transmembrane region" description="Helical" evidence="1">
    <location>
        <begin position="105"/>
        <end position="122"/>
    </location>
</feature>
<evidence type="ECO:0000313" key="5">
    <source>
        <dbReference type="Proteomes" id="UP001580391"/>
    </source>
</evidence>
<evidence type="ECO:0000259" key="2">
    <source>
        <dbReference type="Pfam" id="PF01757"/>
    </source>
</evidence>
<dbReference type="Pfam" id="PF01757">
    <property type="entry name" value="Acyl_transf_3"/>
    <property type="match status" value="1"/>
</dbReference>
<keyword evidence="4" id="KW-0808">Transferase</keyword>
<feature type="transmembrane region" description="Helical" evidence="1">
    <location>
        <begin position="36"/>
        <end position="57"/>
    </location>
</feature>
<feature type="transmembrane region" description="Helical" evidence="1">
    <location>
        <begin position="358"/>
        <end position="376"/>
    </location>
</feature>
<dbReference type="InterPro" id="IPR002656">
    <property type="entry name" value="Acyl_transf_3_dom"/>
</dbReference>
<feature type="transmembrane region" description="Helical" evidence="1">
    <location>
        <begin position="327"/>
        <end position="346"/>
    </location>
</feature>
<feature type="domain" description="Acyltransferase 3" evidence="2">
    <location>
        <begin position="12"/>
        <end position="342"/>
    </location>
</feature>
<evidence type="ECO:0000313" key="4">
    <source>
        <dbReference type="EMBL" id="MFB5738643.1"/>
    </source>
</evidence>
<feature type="transmembrane region" description="Helical" evidence="1">
    <location>
        <begin position="167"/>
        <end position="188"/>
    </location>
</feature>
<keyword evidence="1" id="KW-0812">Transmembrane</keyword>
<accession>A0ABV5BTJ8</accession>
<comment type="caution">
    <text evidence="4">The sequence shown here is derived from an EMBL/GenBank/DDBJ whole genome shotgun (WGS) entry which is preliminary data.</text>
</comment>
<sequence>MTSINSKKYRPDIDGLRALAISSVVLFHAFPDLIPGGFIGVDIFFVISGYLISTIIFTELDAGTFSFRDFYARRIRRIFPALWIVLLFSLPFGYFLLFSEEYKDLGSQVVAGIFFYSNFYYLKAFTDYFSPLSEQQPLLHLWSLGIEEQFYIFWPVFTYAFWRFKNILFRIILLLTILSFGLNLWTIQRDPMETFYLPTTRAWELLLGAILAWLHLYRKEWLEGKIRNPFLKRWMPDAKAILGIALILLGITIISKASPFPGYLALLPSIGTFLLISAGPNTWINRRILSNKISVFIGLISFPLYLWHWPLLSFANITASGIPPLPIRIAVVLLSILLAYMTMSLVERRIRFRPGKQITIGLIASMLFLGALTYVITLPKVSEHRGIRYESLKEKVLYQLANQKSCKDDFRASMSPDICYYGTLEKEPSVVLFGDSHAESYYPGLAKYFKTTLNTNLMLLAMHECPPFVKMINLRGRSPKVCSENQNIIKYIEQNPNIKTVLISGRGPIRISGKGFGKIESHVSQDLHFASDPSITDKAEIFKLSLKATVQPLVEAGKEVVLIADNPELGFPVSECGAQRPLQLFIADFRDPCAVSRKDFEDRNREYHKILNEVANEFPKGSIKIWESWKGFCDEKWCWGKKDGFVLYLDDDHLSLQGSIWIAEQYNPVVVDRN</sequence>
<feature type="domain" description="SGNH" evidence="3">
    <location>
        <begin position="413"/>
        <end position="667"/>
    </location>
</feature>
<dbReference type="PANTHER" id="PTHR23028">
    <property type="entry name" value="ACETYLTRANSFERASE"/>
    <property type="match status" value="1"/>
</dbReference>
<reference evidence="4 5" key="1">
    <citation type="submission" date="2024-09" db="EMBL/GenBank/DDBJ databases">
        <title>Taxonomic and Genotyping Characterization of Leptospira Strains isolated from Multiple Sources in Colombia highlights the importance of intermediate species.</title>
        <authorList>
            <person name="Torres Higuera L."/>
            <person name="Rojas Tapias D."/>
            <person name="Jimenez Velasquez S."/>
            <person name="Renjifo Ibanez C."/>
        </authorList>
    </citation>
    <scope>NUCLEOTIDE SEQUENCE [LARGE SCALE GENOMIC DNA]</scope>
    <source>
        <strain evidence="4 5">Lep080</strain>
    </source>
</reference>
<dbReference type="Pfam" id="PF19040">
    <property type="entry name" value="SGNH"/>
    <property type="match status" value="1"/>
</dbReference>
<feature type="transmembrane region" description="Helical" evidence="1">
    <location>
        <begin position="200"/>
        <end position="217"/>
    </location>
</feature>
<proteinExistence type="predicted"/>
<dbReference type="RefSeq" id="WP_375517776.1">
    <property type="nucleotide sequence ID" value="NZ_JBHILI010000007.1"/>
</dbReference>
<dbReference type="InterPro" id="IPR050879">
    <property type="entry name" value="Acyltransferase_3"/>
</dbReference>
<dbReference type="GO" id="GO:0016746">
    <property type="term" value="F:acyltransferase activity"/>
    <property type="evidence" value="ECO:0007669"/>
    <property type="project" value="UniProtKB-KW"/>
</dbReference>
<feature type="transmembrane region" description="Helical" evidence="1">
    <location>
        <begin position="12"/>
        <end position="30"/>
    </location>
</feature>
<feature type="transmembrane region" description="Helical" evidence="1">
    <location>
        <begin position="238"/>
        <end position="254"/>
    </location>
</feature>
<keyword evidence="1" id="KW-1133">Transmembrane helix</keyword>
<keyword evidence="4" id="KW-0012">Acyltransferase</keyword>
<protein>
    <submittedName>
        <fullName evidence="4">Acyltransferase family protein</fullName>
        <ecNumber evidence="4">2.3.1.-</ecNumber>
    </submittedName>
</protein>
<organism evidence="4 5">
    <name type="scientific">Leptospira wolffii</name>
    <dbReference type="NCBI Taxonomy" id="409998"/>
    <lineage>
        <taxon>Bacteria</taxon>
        <taxon>Pseudomonadati</taxon>
        <taxon>Spirochaetota</taxon>
        <taxon>Spirochaetia</taxon>
        <taxon>Leptospirales</taxon>
        <taxon>Leptospiraceae</taxon>
        <taxon>Leptospira</taxon>
    </lineage>
</organism>
<dbReference type="PANTHER" id="PTHR23028:SF53">
    <property type="entry name" value="ACYL_TRANSF_3 DOMAIN-CONTAINING PROTEIN"/>
    <property type="match status" value="1"/>
</dbReference>
<gene>
    <name evidence="4" type="ORF">ACE5IX_19160</name>
</gene>